<evidence type="ECO:0000256" key="2">
    <source>
        <dbReference type="ARBA" id="ARBA00022448"/>
    </source>
</evidence>
<dbReference type="InterPro" id="IPR020846">
    <property type="entry name" value="MFS_dom"/>
</dbReference>
<dbReference type="InterPro" id="IPR011701">
    <property type="entry name" value="MFS"/>
</dbReference>
<feature type="transmembrane region" description="Helical" evidence="6">
    <location>
        <begin position="12"/>
        <end position="35"/>
    </location>
</feature>
<keyword evidence="4 6" id="KW-1133">Transmembrane helix</keyword>
<evidence type="ECO:0000256" key="5">
    <source>
        <dbReference type="ARBA" id="ARBA00023136"/>
    </source>
</evidence>
<feature type="transmembrane region" description="Helical" evidence="6">
    <location>
        <begin position="47"/>
        <end position="64"/>
    </location>
</feature>
<keyword evidence="2" id="KW-0813">Transport</keyword>
<feature type="domain" description="Major facilitator superfamily (MFS) profile" evidence="7">
    <location>
        <begin position="10"/>
        <end position="384"/>
    </location>
</feature>
<evidence type="ECO:0000256" key="4">
    <source>
        <dbReference type="ARBA" id="ARBA00022989"/>
    </source>
</evidence>
<organism evidence="8 9">
    <name type="scientific">Anoxybacteroides rupiense</name>
    <dbReference type="NCBI Taxonomy" id="311460"/>
    <lineage>
        <taxon>Bacteria</taxon>
        <taxon>Bacillati</taxon>
        <taxon>Bacillota</taxon>
        <taxon>Bacilli</taxon>
        <taxon>Bacillales</taxon>
        <taxon>Anoxybacillaceae</taxon>
        <taxon>Anoxybacteroides</taxon>
    </lineage>
</organism>
<feature type="transmembrane region" description="Helical" evidence="6">
    <location>
        <begin position="268"/>
        <end position="288"/>
    </location>
</feature>
<dbReference type="Pfam" id="PF07690">
    <property type="entry name" value="MFS_1"/>
    <property type="match status" value="1"/>
</dbReference>
<feature type="transmembrane region" description="Helical" evidence="6">
    <location>
        <begin position="361"/>
        <end position="380"/>
    </location>
</feature>
<dbReference type="PROSITE" id="PS50850">
    <property type="entry name" value="MFS"/>
    <property type="match status" value="1"/>
</dbReference>
<gene>
    <name evidence="8" type="ORF">P9850_18320</name>
</gene>
<dbReference type="InterPro" id="IPR052714">
    <property type="entry name" value="MFS_Exporter"/>
</dbReference>
<dbReference type="EMBL" id="JARTLI010000059">
    <property type="protein sequence ID" value="MED5053730.1"/>
    <property type="molecule type" value="Genomic_DNA"/>
</dbReference>
<dbReference type="GO" id="GO:0005886">
    <property type="term" value="C:plasma membrane"/>
    <property type="evidence" value="ECO:0007669"/>
    <property type="project" value="UniProtKB-SubCell"/>
</dbReference>
<comment type="caution">
    <text evidence="8">The sequence shown here is derived from an EMBL/GenBank/DDBJ whole genome shotgun (WGS) entry which is preliminary data.</text>
</comment>
<dbReference type="InterPro" id="IPR036259">
    <property type="entry name" value="MFS_trans_sf"/>
</dbReference>
<reference evidence="8 9" key="1">
    <citation type="submission" date="2023-03" db="EMBL/GenBank/DDBJ databases">
        <title>Bacillus Genome Sequencing.</title>
        <authorList>
            <person name="Dunlap C."/>
        </authorList>
    </citation>
    <scope>NUCLEOTIDE SEQUENCE [LARGE SCALE GENOMIC DNA]</scope>
    <source>
        <strain evidence="8 9">NRS-38</strain>
    </source>
</reference>
<feature type="transmembrane region" description="Helical" evidence="6">
    <location>
        <begin position="163"/>
        <end position="183"/>
    </location>
</feature>
<evidence type="ECO:0000256" key="3">
    <source>
        <dbReference type="ARBA" id="ARBA00022692"/>
    </source>
</evidence>
<feature type="transmembrane region" description="Helical" evidence="6">
    <location>
        <begin position="76"/>
        <end position="94"/>
    </location>
</feature>
<protein>
    <submittedName>
        <fullName evidence="8">MFS transporter</fullName>
    </submittedName>
</protein>
<evidence type="ECO:0000259" key="7">
    <source>
        <dbReference type="PROSITE" id="PS50850"/>
    </source>
</evidence>
<proteinExistence type="predicted"/>
<evidence type="ECO:0000256" key="1">
    <source>
        <dbReference type="ARBA" id="ARBA00004651"/>
    </source>
</evidence>
<feature type="transmembrane region" description="Helical" evidence="6">
    <location>
        <begin position="106"/>
        <end position="124"/>
    </location>
</feature>
<dbReference type="PANTHER" id="PTHR23531">
    <property type="entry name" value="QUINOLENE RESISTANCE PROTEIN NORA"/>
    <property type="match status" value="1"/>
</dbReference>
<evidence type="ECO:0000313" key="9">
    <source>
        <dbReference type="Proteomes" id="UP001339962"/>
    </source>
</evidence>
<dbReference type="RefSeq" id="WP_328219490.1">
    <property type="nucleotide sequence ID" value="NZ_JARTLI010000059.1"/>
</dbReference>
<keyword evidence="5 6" id="KW-0472">Membrane</keyword>
<dbReference type="CDD" id="cd17489">
    <property type="entry name" value="MFS_YfcJ_like"/>
    <property type="match status" value="1"/>
</dbReference>
<feature type="transmembrane region" description="Helical" evidence="6">
    <location>
        <begin position="209"/>
        <end position="233"/>
    </location>
</feature>
<comment type="subcellular location">
    <subcellularLocation>
        <location evidence="1">Cell membrane</location>
        <topology evidence="1">Multi-pass membrane protein</topology>
    </subcellularLocation>
</comment>
<dbReference type="Gene3D" id="1.20.1250.20">
    <property type="entry name" value="MFS general substrate transporter like domains"/>
    <property type="match status" value="1"/>
</dbReference>
<dbReference type="PANTHER" id="PTHR23531:SF2">
    <property type="entry name" value="PERMEASE"/>
    <property type="match status" value="1"/>
</dbReference>
<feature type="transmembrane region" description="Helical" evidence="6">
    <location>
        <begin position="136"/>
        <end position="157"/>
    </location>
</feature>
<dbReference type="Proteomes" id="UP001339962">
    <property type="component" value="Unassembled WGS sequence"/>
</dbReference>
<dbReference type="AlphaFoldDB" id="A0ABD5IZF6"/>
<sequence length="396" mass="42603">MQQQPLWTKNFILVAFVNFFTFFIFYYLLVTLPVYAVQELHSSPSSIGLITTIFLIAAIMVRPISGKWMGKSGKYVIFLSAMIIMGAASLLYFFAHSLVGLLALRFFHGLGFGMATTANGAMVADLIPDSRKGEGMGYFGLTVNLAMVIGPFLGLTVMRHGAAAMFSINALCALVAIAIGLFIRLPKQNAASRSAQAQKTAGKLWERSAIPVSLLAAFFGLAYSGIISFVSIYAKEAGFSRAASYFFIIYAAVLLISRPFTGKWFDRYGAKVIIYPAIVCFALGTYLLSTATTALVFLVSAGLIGLGWGTTFPSLQTIAIQVAPPPNRGLATATFLSIFDFGFGMGSFFVGLVAAKTGYSVLYLGSTFLILAGIGLYYWFDQRSGGKSGITVRQTG</sequence>
<keyword evidence="3 6" id="KW-0812">Transmembrane</keyword>
<evidence type="ECO:0000256" key="6">
    <source>
        <dbReference type="SAM" id="Phobius"/>
    </source>
</evidence>
<dbReference type="SUPFAM" id="SSF103473">
    <property type="entry name" value="MFS general substrate transporter"/>
    <property type="match status" value="1"/>
</dbReference>
<accession>A0ABD5IZF6</accession>
<feature type="transmembrane region" description="Helical" evidence="6">
    <location>
        <begin position="330"/>
        <end position="355"/>
    </location>
</feature>
<evidence type="ECO:0000313" key="8">
    <source>
        <dbReference type="EMBL" id="MED5053730.1"/>
    </source>
</evidence>
<feature type="transmembrane region" description="Helical" evidence="6">
    <location>
        <begin position="239"/>
        <end position="256"/>
    </location>
</feature>
<name>A0ABD5IZF6_9BACL</name>